<dbReference type="SUPFAM" id="SSF75304">
    <property type="entry name" value="Amidase signature (AS) enzymes"/>
    <property type="match status" value="1"/>
</dbReference>
<dbReference type="OrthoDB" id="566138at2759"/>
<evidence type="ECO:0000313" key="1">
    <source>
        <dbReference type="EMBL" id="PSN69960.1"/>
    </source>
</evidence>
<dbReference type="AlphaFoldDB" id="A0A2T2NX15"/>
<keyword evidence="2" id="KW-1185">Reference proteome</keyword>
<sequence>MTGEEFNFHQKLLQKITQKAVKTCLLGIGADVIMASGEGILTTTAMAGVLPIGSIPLGWAKSTGCGLGLEVMAPNSEEGKILRLMSAWEHMRPDAVKPSAVLEHSSQYFFRAEP</sequence>
<dbReference type="Proteomes" id="UP000240883">
    <property type="component" value="Unassembled WGS sequence"/>
</dbReference>
<dbReference type="STRING" id="1448308.A0A2T2NX15"/>
<dbReference type="Gene3D" id="3.90.1300.10">
    <property type="entry name" value="Amidase signature (AS) domain"/>
    <property type="match status" value="1"/>
</dbReference>
<name>A0A2T2NX15_CORCC</name>
<reference evidence="1 2" key="1">
    <citation type="journal article" date="2018" name="Front. Microbiol.">
        <title>Genome-Wide Analysis of Corynespora cassiicola Leaf Fall Disease Putative Effectors.</title>
        <authorList>
            <person name="Lopez D."/>
            <person name="Ribeiro S."/>
            <person name="Label P."/>
            <person name="Fumanal B."/>
            <person name="Venisse J.S."/>
            <person name="Kohler A."/>
            <person name="de Oliveira R.R."/>
            <person name="Labutti K."/>
            <person name="Lipzen A."/>
            <person name="Lail K."/>
            <person name="Bauer D."/>
            <person name="Ohm R.A."/>
            <person name="Barry K.W."/>
            <person name="Spatafora J."/>
            <person name="Grigoriev I.V."/>
            <person name="Martin F.M."/>
            <person name="Pujade-Renaud V."/>
        </authorList>
    </citation>
    <scope>NUCLEOTIDE SEQUENCE [LARGE SCALE GENOMIC DNA]</scope>
    <source>
        <strain evidence="1 2">Philippines</strain>
    </source>
</reference>
<accession>A0A2T2NX15</accession>
<protein>
    <recommendedName>
        <fullName evidence="3">Amidase domain-containing protein</fullName>
    </recommendedName>
</protein>
<dbReference type="InterPro" id="IPR036928">
    <property type="entry name" value="AS_sf"/>
</dbReference>
<proteinExistence type="predicted"/>
<evidence type="ECO:0008006" key="3">
    <source>
        <dbReference type="Google" id="ProtNLM"/>
    </source>
</evidence>
<dbReference type="EMBL" id="KZ678132">
    <property type="protein sequence ID" value="PSN69960.1"/>
    <property type="molecule type" value="Genomic_DNA"/>
</dbReference>
<organism evidence="1 2">
    <name type="scientific">Corynespora cassiicola Philippines</name>
    <dbReference type="NCBI Taxonomy" id="1448308"/>
    <lineage>
        <taxon>Eukaryota</taxon>
        <taxon>Fungi</taxon>
        <taxon>Dikarya</taxon>
        <taxon>Ascomycota</taxon>
        <taxon>Pezizomycotina</taxon>
        <taxon>Dothideomycetes</taxon>
        <taxon>Pleosporomycetidae</taxon>
        <taxon>Pleosporales</taxon>
        <taxon>Corynesporascaceae</taxon>
        <taxon>Corynespora</taxon>
    </lineage>
</organism>
<evidence type="ECO:0000313" key="2">
    <source>
        <dbReference type="Proteomes" id="UP000240883"/>
    </source>
</evidence>
<gene>
    <name evidence="1" type="ORF">BS50DRAFT_301430</name>
</gene>